<dbReference type="OrthoDB" id="9794601at2"/>
<sequence>MTTTRVFLRGGLGNQFFEWLHALTLAESGADVALDTSFLRKVPGNQAIGALELAKVFIELRLPLRRTEGLWRAERVLVRAARLLGQLHSDASPVRSDLRTRYHYGYYQHPRHHSVHALRQARELLRPAFRTAPAGLQRYAAIHVRGGDYAASRYNREQIGPLGPGYYCGVLQALARDWPELQWLVISDDYSHARAMLSPLVETNRCLFLDTHLGGRETPDQALQALINADVLACANSSFSALAGYVGRAHTVFAPDPWFRSPALAATDPSFPMWHRFNADFITKP</sequence>
<evidence type="ECO:0008006" key="3">
    <source>
        <dbReference type="Google" id="ProtNLM"/>
    </source>
</evidence>
<keyword evidence="2" id="KW-1185">Reference proteome</keyword>
<name>A0A1G6VJ90_9BURK</name>
<proteinExistence type="predicted"/>
<gene>
    <name evidence="1" type="ORF">SAMN05192589_10754</name>
</gene>
<organism evidence="1 2">
    <name type="scientific">Paracidovorax valerianellae</name>
    <dbReference type="NCBI Taxonomy" id="187868"/>
    <lineage>
        <taxon>Bacteria</taxon>
        <taxon>Pseudomonadati</taxon>
        <taxon>Pseudomonadota</taxon>
        <taxon>Betaproteobacteria</taxon>
        <taxon>Burkholderiales</taxon>
        <taxon>Comamonadaceae</taxon>
        <taxon>Paracidovorax</taxon>
    </lineage>
</organism>
<dbReference type="RefSeq" id="WP_139160383.1">
    <property type="nucleotide sequence ID" value="NZ_FMZC01000007.1"/>
</dbReference>
<dbReference type="Proteomes" id="UP000198781">
    <property type="component" value="Unassembled WGS sequence"/>
</dbReference>
<reference evidence="1 2" key="1">
    <citation type="submission" date="2016-10" db="EMBL/GenBank/DDBJ databases">
        <authorList>
            <person name="de Groot N.N."/>
        </authorList>
    </citation>
    <scope>NUCLEOTIDE SEQUENCE [LARGE SCALE GENOMIC DNA]</scope>
    <source>
        <strain evidence="1 2">DSM 16619</strain>
    </source>
</reference>
<dbReference type="EMBL" id="FMZC01000007">
    <property type="protein sequence ID" value="SDD53594.1"/>
    <property type="molecule type" value="Genomic_DNA"/>
</dbReference>
<evidence type="ECO:0000313" key="2">
    <source>
        <dbReference type="Proteomes" id="UP000198781"/>
    </source>
</evidence>
<dbReference type="AlphaFoldDB" id="A0A1G6VJ90"/>
<protein>
    <recommendedName>
        <fullName evidence="3">Glycosyl transferase family 11</fullName>
    </recommendedName>
</protein>
<dbReference type="STRING" id="187868.SAMN05192589_10754"/>
<accession>A0A1G6VJ90</accession>
<evidence type="ECO:0000313" key="1">
    <source>
        <dbReference type="EMBL" id="SDD53594.1"/>
    </source>
</evidence>